<evidence type="ECO:0000313" key="2">
    <source>
        <dbReference type="EnsemblPlants" id="OPUNC07G10890.1"/>
    </source>
</evidence>
<evidence type="ECO:0000256" key="1">
    <source>
        <dbReference type="SAM" id="MobiDB-lite"/>
    </source>
</evidence>
<dbReference type="Gramene" id="OPUNC07G10890.1">
    <property type="protein sequence ID" value="OPUNC07G10890.1"/>
    <property type="gene ID" value="OPUNC07G10890"/>
</dbReference>
<feature type="compositionally biased region" description="Acidic residues" evidence="1">
    <location>
        <begin position="93"/>
        <end position="104"/>
    </location>
</feature>
<dbReference type="HOGENOM" id="CLU_092612_0_0_1"/>
<evidence type="ECO:0000313" key="3">
    <source>
        <dbReference type="Proteomes" id="UP000026962"/>
    </source>
</evidence>
<proteinExistence type="predicted"/>
<dbReference type="AlphaFoldDB" id="A0A0E0LJV1"/>
<dbReference type="EnsemblPlants" id="OPUNC07G10890.1">
    <property type="protein sequence ID" value="OPUNC07G10890.1"/>
    <property type="gene ID" value="OPUNC07G10890"/>
</dbReference>
<dbReference type="Proteomes" id="UP000026962">
    <property type="component" value="Chromosome 7"/>
</dbReference>
<name>A0A0E0LJV1_ORYPU</name>
<dbReference type="eggNOG" id="ENOG502T7XD">
    <property type="taxonomic scope" value="Eukaryota"/>
</dbReference>
<organism evidence="2">
    <name type="scientific">Oryza punctata</name>
    <name type="common">Red rice</name>
    <dbReference type="NCBI Taxonomy" id="4537"/>
    <lineage>
        <taxon>Eukaryota</taxon>
        <taxon>Viridiplantae</taxon>
        <taxon>Streptophyta</taxon>
        <taxon>Embryophyta</taxon>
        <taxon>Tracheophyta</taxon>
        <taxon>Spermatophyta</taxon>
        <taxon>Magnoliopsida</taxon>
        <taxon>Liliopsida</taxon>
        <taxon>Poales</taxon>
        <taxon>Poaceae</taxon>
        <taxon>BOP clade</taxon>
        <taxon>Oryzoideae</taxon>
        <taxon>Oryzeae</taxon>
        <taxon>Oryzinae</taxon>
        <taxon>Oryza</taxon>
    </lineage>
</organism>
<accession>A0A0E0LJV1</accession>
<dbReference type="OMA" id="WWDANEG"/>
<sequence length="229" mass="24245">MILPRPAILPHLHPTLLLRTSRHPTPPPPTARCRPSSVLAFPTSRDAAALAVTLVALATLPSLFRRLQVLVLRLCSRGKEVISSHISTYYSGDDSDSDGTDDKDDASSATSSSGEEEEEEGRRERRIGYYEGAADDDDDDDGFLPWGGTVVWTRQDLPRRISGGARLLAPGTSSAAAIRLWDSITASGGGGGGGGAWWDANEGGRALAAEAPVVLGWRCDHAAVATSTK</sequence>
<reference evidence="2" key="1">
    <citation type="submission" date="2015-04" db="UniProtKB">
        <authorList>
            <consortium name="EnsemblPlants"/>
        </authorList>
    </citation>
    <scope>IDENTIFICATION</scope>
</reference>
<feature type="region of interest" description="Disordered" evidence="1">
    <location>
        <begin position="88"/>
        <end position="125"/>
    </location>
</feature>
<reference evidence="2" key="2">
    <citation type="submission" date="2018-05" db="EMBL/GenBank/DDBJ databases">
        <title>OpunRS2 (Oryza punctata Reference Sequence Version 2).</title>
        <authorList>
            <person name="Zhang J."/>
            <person name="Kudrna D."/>
            <person name="Lee S."/>
            <person name="Talag J."/>
            <person name="Welchert J."/>
            <person name="Wing R.A."/>
        </authorList>
    </citation>
    <scope>NUCLEOTIDE SEQUENCE [LARGE SCALE GENOMIC DNA]</scope>
</reference>
<keyword evidence="3" id="KW-1185">Reference proteome</keyword>
<protein>
    <submittedName>
        <fullName evidence="2">Uncharacterized protein</fullName>
    </submittedName>
</protein>